<dbReference type="PANTHER" id="PTHR12137">
    <property type="entry name" value="CARBOHYDRATE SULFOTRANSFERASE"/>
    <property type="match status" value="1"/>
</dbReference>
<protein>
    <recommendedName>
        <fullName evidence="9">Carbohydrate sulfotransferase</fullName>
        <ecNumber evidence="9">2.8.2.-</ecNumber>
    </recommendedName>
</protein>
<sequence length="379" mass="42328">MLMWVAVQHRHMLRASGGRRTPGDAPASPVSRDSGTSQVPTNSTAPRESLSIPTASHTPESSDQGRVPLAEGREVKPNNSNIKVTPNALVRRSGESLLSFSTRWRSFLPAACRELEATRTPYRTAVRGLTTSPGVFAACVPKKAGFTSWEDLRKQLSRRKPPQRQPTSIITVRHPLGRLVSGYRDKFLGGAPISEYNGTWRRTTGSGESWERRWRDYWLPCLIARGSVALPKHCLPDLKGPYRSNLERQRISACLALNCSRTARETFRNAVFTFRDYIQMVLWSHDHGVMNVHFAPIASLCAPCNRTYDFIVHTETLSQDVNELFAFLGVPPEVQMKQKHTSHSSTRGSSDALFAAIPSESMARILSIYEPDYALFGYA</sequence>
<dbReference type="OrthoDB" id="6363632at2759"/>
<dbReference type="InterPro" id="IPR018011">
    <property type="entry name" value="Carb_sulfotrans_8-10"/>
</dbReference>
<evidence type="ECO:0000256" key="7">
    <source>
        <dbReference type="ARBA" id="ARBA00023136"/>
    </source>
</evidence>
<dbReference type="EMBL" id="QCYY01001879">
    <property type="protein sequence ID" value="ROT74539.1"/>
    <property type="molecule type" value="Genomic_DNA"/>
</dbReference>
<keyword evidence="4" id="KW-0812">Transmembrane</keyword>
<comment type="subcellular location">
    <subcellularLocation>
        <location evidence="1 9">Golgi apparatus membrane</location>
        <topology evidence="1 9">Single-pass type II membrane protein</topology>
    </subcellularLocation>
</comment>
<dbReference type="EC" id="2.8.2.-" evidence="9"/>
<dbReference type="SUPFAM" id="SSF52540">
    <property type="entry name" value="P-loop containing nucleoside triphosphate hydrolases"/>
    <property type="match status" value="1"/>
</dbReference>
<gene>
    <name evidence="11" type="ORF">C7M84_006951</name>
</gene>
<dbReference type="PANTHER" id="PTHR12137:SF54">
    <property type="entry name" value="CARBOHYDRATE SULFOTRANSFERASE"/>
    <property type="match status" value="1"/>
</dbReference>
<evidence type="ECO:0000256" key="3">
    <source>
        <dbReference type="ARBA" id="ARBA00022679"/>
    </source>
</evidence>
<reference evidence="11 12" key="1">
    <citation type="submission" date="2018-04" db="EMBL/GenBank/DDBJ databases">
        <authorList>
            <person name="Zhang X."/>
            <person name="Yuan J."/>
            <person name="Li F."/>
            <person name="Xiang J."/>
        </authorList>
    </citation>
    <scope>NUCLEOTIDE SEQUENCE [LARGE SCALE GENOMIC DNA]</scope>
    <source>
        <tissue evidence="11">Muscle</tissue>
    </source>
</reference>
<keyword evidence="12" id="KW-1185">Reference proteome</keyword>
<dbReference type="Proteomes" id="UP000283509">
    <property type="component" value="Unassembled WGS sequence"/>
</dbReference>
<evidence type="ECO:0000256" key="2">
    <source>
        <dbReference type="ARBA" id="ARBA00006339"/>
    </source>
</evidence>
<name>A0A423TDJ6_PENVA</name>
<dbReference type="InterPro" id="IPR005331">
    <property type="entry name" value="Sulfotransferase"/>
</dbReference>
<reference evidence="11 12" key="2">
    <citation type="submission" date="2019-01" db="EMBL/GenBank/DDBJ databases">
        <title>The decoding of complex shrimp genome reveals the adaptation for benthos swimmer, frequently molting mechanism and breeding impact on genome.</title>
        <authorList>
            <person name="Sun Y."/>
            <person name="Gao Y."/>
            <person name="Yu Y."/>
        </authorList>
    </citation>
    <scope>NUCLEOTIDE SEQUENCE [LARGE SCALE GENOMIC DNA]</scope>
    <source>
        <tissue evidence="11">Muscle</tissue>
    </source>
</reference>
<evidence type="ECO:0000313" key="11">
    <source>
        <dbReference type="EMBL" id="ROT74539.1"/>
    </source>
</evidence>
<keyword evidence="9" id="KW-0735">Signal-anchor</keyword>
<dbReference type="Pfam" id="PF03567">
    <property type="entry name" value="Sulfotransfer_2"/>
    <property type="match status" value="1"/>
</dbReference>
<evidence type="ECO:0000256" key="4">
    <source>
        <dbReference type="ARBA" id="ARBA00022692"/>
    </source>
</evidence>
<keyword evidence="7" id="KW-0472">Membrane</keyword>
<comment type="caution">
    <text evidence="11">The sequence shown here is derived from an EMBL/GenBank/DDBJ whole genome shotgun (WGS) entry which is preliminary data.</text>
</comment>
<dbReference type="InterPro" id="IPR027417">
    <property type="entry name" value="P-loop_NTPase"/>
</dbReference>
<accession>A0A423TDJ6</accession>
<proteinExistence type="inferred from homology"/>
<evidence type="ECO:0000313" key="12">
    <source>
        <dbReference type="Proteomes" id="UP000283509"/>
    </source>
</evidence>
<organism evidence="11 12">
    <name type="scientific">Penaeus vannamei</name>
    <name type="common">Whiteleg shrimp</name>
    <name type="synonym">Litopenaeus vannamei</name>
    <dbReference type="NCBI Taxonomy" id="6689"/>
    <lineage>
        <taxon>Eukaryota</taxon>
        <taxon>Metazoa</taxon>
        <taxon>Ecdysozoa</taxon>
        <taxon>Arthropoda</taxon>
        <taxon>Crustacea</taxon>
        <taxon>Multicrustacea</taxon>
        <taxon>Malacostraca</taxon>
        <taxon>Eumalacostraca</taxon>
        <taxon>Eucarida</taxon>
        <taxon>Decapoda</taxon>
        <taxon>Dendrobranchiata</taxon>
        <taxon>Penaeoidea</taxon>
        <taxon>Penaeidae</taxon>
        <taxon>Penaeus</taxon>
    </lineage>
</organism>
<dbReference type="AlphaFoldDB" id="A0A423TDJ6"/>
<keyword evidence="9" id="KW-0119">Carbohydrate metabolism</keyword>
<evidence type="ECO:0000256" key="8">
    <source>
        <dbReference type="ARBA" id="ARBA00023180"/>
    </source>
</evidence>
<feature type="region of interest" description="Disordered" evidence="10">
    <location>
        <begin position="14"/>
        <end position="82"/>
    </location>
</feature>
<evidence type="ECO:0000256" key="5">
    <source>
        <dbReference type="ARBA" id="ARBA00022989"/>
    </source>
</evidence>
<keyword evidence="6 9" id="KW-0333">Golgi apparatus</keyword>
<dbReference type="GO" id="GO:0008146">
    <property type="term" value="F:sulfotransferase activity"/>
    <property type="evidence" value="ECO:0007669"/>
    <property type="project" value="InterPro"/>
</dbReference>
<dbReference type="GO" id="GO:0016051">
    <property type="term" value="P:carbohydrate biosynthetic process"/>
    <property type="evidence" value="ECO:0007669"/>
    <property type="project" value="InterPro"/>
</dbReference>
<evidence type="ECO:0000256" key="9">
    <source>
        <dbReference type="RuleBase" id="RU364020"/>
    </source>
</evidence>
<dbReference type="GO" id="GO:0000139">
    <property type="term" value="C:Golgi membrane"/>
    <property type="evidence" value="ECO:0007669"/>
    <property type="project" value="UniProtKB-SubCell"/>
</dbReference>
<evidence type="ECO:0000256" key="1">
    <source>
        <dbReference type="ARBA" id="ARBA00004323"/>
    </source>
</evidence>
<keyword evidence="3 9" id="KW-0808">Transferase</keyword>
<keyword evidence="8 9" id="KW-0325">Glycoprotein</keyword>
<evidence type="ECO:0000256" key="6">
    <source>
        <dbReference type="ARBA" id="ARBA00023034"/>
    </source>
</evidence>
<evidence type="ECO:0000256" key="10">
    <source>
        <dbReference type="SAM" id="MobiDB-lite"/>
    </source>
</evidence>
<keyword evidence="5" id="KW-1133">Transmembrane helix</keyword>
<feature type="compositionally biased region" description="Polar residues" evidence="10">
    <location>
        <begin position="31"/>
        <end position="64"/>
    </location>
</feature>
<comment type="similarity">
    <text evidence="2 9">Belongs to the sulfotransferase 2 family.</text>
</comment>